<evidence type="ECO:0000313" key="3">
    <source>
        <dbReference type="Proteomes" id="UP000278422"/>
    </source>
</evidence>
<comment type="similarity">
    <text evidence="1">Belongs to the WXG100 family.</text>
</comment>
<protein>
    <recommendedName>
        <fullName evidence="1">ESAT-6-like protein</fullName>
    </recommendedName>
</protein>
<comment type="caution">
    <text evidence="2">The sequence shown here is derived from an EMBL/GenBank/DDBJ whole genome shotgun (WGS) entry which is preliminary data.</text>
</comment>
<dbReference type="Pfam" id="PF06013">
    <property type="entry name" value="WXG100"/>
    <property type="match status" value="1"/>
</dbReference>
<sequence>MIRYDFAQIAQAATDIQATNGRVGTMLDQLRQDLAPMVAEWQGDSADAYQAAQRRWDAAAEELNSVLSTIARAVGGANDRMARINTSAANSWA</sequence>
<dbReference type="AlphaFoldDB" id="A0A3R8PL82"/>
<reference evidence="2 3" key="1">
    <citation type="submission" date="2018-01" db="EMBL/GenBank/DDBJ databases">
        <title>Twenty Corynebacterium bovis Genomes.</title>
        <authorList>
            <person name="Gulvik C.A."/>
        </authorList>
    </citation>
    <scope>NUCLEOTIDE SEQUENCE [LARGE SCALE GENOMIC DNA]</scope>
    <source>
        <strain evidence="2 3">16-2004</strain>
    </source>
</reference>
<organism evidence="2 3">
    <name type="scientific">Corynebacterium bovis</name>
    <dbReference type="NCBI Taxonomy" id="36808"/>
    <lineage>
        <taxon>Bacteria</taxon>
        <taxon>Bacillati</taxon>
        <taxon>Actinomycetota</taxon>
        <taxon>Actinomycetes</taxon>
        <taxon>Mycobacteriales</taxon>
        <taxon>Corynebacteriaceae</taxon>
        <taxon>Corynebacterium</taxon>
    </lineage>
</organism>
<dbReference type="RefSeq" id="WP_125175041.1">
    <property type="nucleotide sequence ID" value="NZ_JBHYBM010000416.1"/>
</dbReference>
<gene>
    <name evidence="2" type="ORF">CXF42_05240</name>
</gene>
<accession>A0A3R8PL82</accession>
<name>A0A3R8PL82_9CORY</name>
<keyword evidence="3" id="KW-1185">Reference proteome</keyword>
<dbReference type="InterPro" id="IPR036689">
    <property type="entry name" value="ESAT-6-like_sf"/>
</dbReference>
<dbReference type="SUPFAM" id="SSF140453">
    <property type="entry name" value="EsxAB dimer-like"/>
    <property type="match status" value="1"/>
</dbReference>
<dbReference type="EMBL" id="PQNQ01000011">
    <property type="protein sequence ID" value="RRQ04120.1"/>
    <property type="molecule type" value="Genomic_DNA"/>
</dbReference>
<dbReference type="Gene3D" id="1.10.287.1060">
    <property type="entry name" value="ESAT-6-like"/>
    <property type="match status" value="1"/>
</dbReference>
<evidence type="ECO:0000256" key="1">
    <source>
        <dbReference type="RuleBase" id="RU362001"/>
    </source>
</evidence>
<evidence type="ECO:0000313" key="2">
    <source>
        <dbReference type="EMBL" id="RRQ04120.1"/>
    </source>
</evidence>
<proteinExistence type="inferred from homology"/>
<dbReference type="Proteomes" id="UP000278422">
    <property type="component" value="Unassembled WGS sequence"/>
</dbReference>
<dbReference type="NCBIfam" id="TIGR03930">
    <property type="entry name" value="WXG100_ESAT6"/>
    <property type="match status" value="1"/>
</dbReference>
<dbReference type="InterPro" id="IPR010310">
    <property type="entry name" value="T7SS_ESAT-6-like"/>
</dbReference>